<gene>
    <name evidence="1" type="ORF">QQF64_007736</name>
</gene>
<reference evidence="1 2" key="1">
    <citation type="submission" date="2023-09" db="EMBL/GenBank/DDBJ databases">
        <authorList>
            <person name="Wang M."/>
        </authorList>
    </citation>
    <scope>NUCLEOTIDE SEQUENCE [LARGE SCALE GENOMIC DNA]</scope>
    <source>
        <strain evidence="1">GT-2023</strain>
        <tissue evidence="1">Liver</tissue>
    </source>
</reference>
<keyword evidence="2" id="KW-1185">Reference proteome</keyword>
<organism evidence="1 2">
    <name type="scientific">Cirrhinus molitorella</name>
    <name type="common">mud carp</name>
    <dbReference type="NCBI Taxonomy" id="172907"/>
    <lineage>
        <taxon>Eukaryota</taxon>
        <taxon>Metazoa</taxon>
        <taxon>Chordata</taxon>
        <taxon>Craniata</taxon>
        <taxon>Vertebrata</taxon>
        <taxon>Euteleostomi</taxon>
        <taxon>Actinopterygii</taxon>
        <taxon>Neopterygii</taxon>
        <taxon>Teleostei</taxon>
        <taxon>Ostariophysi</taxon>
        <taxon>Cypriniformes</taxon>
        <taxon>Cyprinidae</taxon>
        <taxon>Labeoninae</taxon>
        <taxon>Labeonini</taxon>
        <taxon>Cirrhinus</taxon>
    </lineage>
</organism>
<proteinExistence type="predicted"/>
<evidence type="ECO:0000313" key="2">
    <source>
        <dbReference type="Proteomes" id="UP001558613"/>
    </source>
</evidence>
<dbReference type="EMBL" id="JAYMGO010000014">
    <property type="protein sequence ID" value="KAL1262471.1"/>
    <property type="molecule type" value="Genomic_DNA"/>
</dbReference>
<comment type="caution">
    <text evidence="1">The sequence shown here is derived from an EMBL/GenBank/DDBJ whole genome shotgun (WGS) entry which is preliminary data.</text>
</comment>
<protein>
    <recommendedName>
        <fullName evidence="3">Secreted protein</fullName>
    </recommendedName>
</protein>
<name>A0ABR3MDT6_9TELE</name>
<accession>A0ABR3MDT6</accession>
<evidence type="ECO:0008006" key="3">
    <source>
        <dbReference type="Google" id="ProtNLM"/>
    </source>
</evidence>
<dbReference type="Proteomes" id="UP001558613">
    <property type="component" value="Unassembled WGS sequence"/>
</dbReference>
<evidence type="ECO:0000313" key="1">
    <source>
        <dbReference type="EMBL" id="KAL1262471.1"/>
    </source>
</evidence>
<sequence>MTVLLRGVFTALLLGEKDNTRTRFSPFLRSHFISPPHKLPASPLAVGSGESEWPSQRLASRVQTKEDEDMTHQPFLTAFPMSAFLLRLSFVERNRPC</sequence>